<organism evidence="10 11">
    <name type="scientific">Atopobium minutum</name>
    <dbReference type="NCBI Taxonomy" id="1381"/>
    <lineage>
        <taxon>Bacteria</taxon>
        <taxon>Bacillati</taxon>
        <taxon>Actinomycetota</taxon>
        <taxon>Coriobacteriia</taxon>
        <taxon>Coriobacteriales</taxon>
        <taxon>Atopobiaceae</taxon>
        <taxon>Atopobium</taxon>
    </lineage>
</organism>
<sequence length="622" mass="69730">MDGQHGSYRLSESERGLAKGRLWLATLVQMLLPGVPCIYYGDEAGLEGTTDPFNRAAFPWGHEDTDCQAIIRNALTLRKTLPLSEADHFFTLDLGDEVFGFVRKNNQHNQSVAVLINRNPAVAHEVRVPLLGSCVDELIAGQKLVVDNGVVQLNLPPLGSAVLYFHADKSLGAVPVPGSGVLCHVSSLPEALDETGAVEGEQGCLGASARRFCDWLAQAHQTYWQVLPVNPTDEFGSPYAGISAFANNVKFISARERAQYERAGFSQKDYHEFVDKNASWLIPYSYFMALKYDQKGVLWRDWPENLRTYDQKTIADYLAQRPHLSQVAKTIRRDQFEFERQWNALHSYANERGIHIIGDIPLYISGDSADVWMHQDLFALDTLGNPALVAGVPSDAFSSEGQRWGNPVYNWDAMRATGYEWWLERLARSFELYDYVRLDHFIGFCSYYAIPQDLPIQAGHWCLGPGRELFQKAYERFGNLPVIAEDLGMVTPAVRALMASCGFYGMEVSLFSDYFSQDGWYVPAHKVAYTTTHDTQTLVGWCEDHFGKQDAGARAQEMLTLAEGSNASLVIVQLQDVLGLDDTHRMNIPGSTQHNWQWVCSWDQLDASCATLRALTEKFGRA</sequence>
<evidence type="ECO:0000256" key="5">
    <source>
        <dbReference type="ARBA" id="ARBA00022676"/>
    </source>
</evidence>
<dbReference type="EMBL" id="FNSH01000001">
    <property type="protein sequence ID" value="SEB74054.1"/>
    <property type="molecule type" value="Genomic_DNA"/>
</dbReference>
<dbReference type="SUPFAM" id="SSF51445">
    <property type="entry name" value="(Trans)glycosidases"/>
    <property type="match status" value="2"/>
</dbReference>
<evidence type="ECO:0000256" key="1">
    <source>
        <dbReference type="ARBA" id="ARBA00000439"/>
    </source>
</evidence>
<dbReference type="PANTHER" id="PTHR32438">
    <property type="entry name" value="4-ALPHA-GLUCANOTRANSFERASE DPE1, CHLOROPLASTIC/AMYLOPLASTIC"/>
    <property type="match status" value="1"/>
</dbReference>
<dbReference type="SUPFAM" id="SSF51011">
    <property type="entry name" value="Glycosyl hydrolase domain"/>
    <property type="match status" value="1"/>
</dbReference>
<evidence type="ECO:0000256" key="7">
    <source>
        <dbReference type="ARBA" id="ARBA00023277"/>
    </source>
</evidence>
<protein>
    <recommendedName>
        <fullName evidence="4">4-alpha-glucanotransferase</fullName>
        <ecNumber evidence="3">2.4.1.25</ecNumber>
    </recommendedName>
    <alternativeName>
        <fullName evidence="8">Amylomaltase</fullName>
    </alternativeName>
    <alternativeName>
        <fullName evidence="9">Disproportionating enzyme</fullName>
    </alternativeName>
</protein>
<dbReference type="EC" id="2.4.1.25" evidence="3"/>
<keyword evidence="5" id="KW-0328">Glycosyltransferase</keyword>
<accession>A0AB38A6W5</accession>
<evidence type="ECO:0000313" key="11">
    <source>
        <dbReference type="Proteomes" id="UP000183687"/>
    </source>
</evidence>
<dbReference type="GO" id="GO:0004134">
    <property type="term" value="F:4-alpha-glucanotransferase activity"/>
    <property type="evidence" value="ECO:0007669"/>
    <property type="project" value="UniProtKB-EC"/>
</dbReference>
<evidence type="ECO:0000256" key="9">
    <source>
        <dbReference type="ARBA" id="ARBA00031501"/>
    </source>
</evidence>
<proteinExistence type="inferred from homology"/>
<dbReference type="Gene3D" id="2.60.40.1180">
    <property type="entry name" value="Golgi alpha-mannosidase II"/>
    <property type="match status" value="1"/>
</dbReference>
<evidence type="ECO:0000256" key="4">
    <source>
        <dbReference type="ARBA" id="ARBA00020295"/>
    </source>
</evidence>
<comment type="caution">
    <text evidence="10">The sequence shown here is derived from an EMBL/GenBank/DDBJ whole genome shotgun (WGS) entry which is preliminary data.</text>
</comment>
<evidence type="ECO:0000256" key="6">
    <source>
        <dbReference type="ARBA" id="ARBA00022679"/>
    </source>
</evidence>
<dbReference type="GO" id="GO:0005975">
    <property type="term" value="P:carbohydrate metabolic process"/>
    <property type="evidence" value="ECO:0007669"/>
    <property type="project" value="InterPro"/>
</dbReference>
<reference evidence="10 11" key="1">
    <citation type="submission" date="2016-10" db="EMBL/GenBank/DDBJ databases">
        <authorList>
            <person name="Varghese N."/>
            <person name="Submissions S."/>
        </authorList>
    </citation>
    <scope>NUCLEOTIDE SEQUENCE [LARGE SCALE GENOMIC DNA]</scope>
    <source>
        <strain evidence="10 11">DSM 20586</strain>
    </source>
</reference>
<evidence type="ECO:0000256" key="8">
    <source>
        <dbReference type="ARBA" id="ARBA00031423"/>
    </source>
</evidence>
<dbReference type="Gene3D" id="3.20.20.80">
    <property type="entry name" value="Glycosidases"/>
    <property type="match status" value="3"/>
</dbReference>
<dbReference type="InterPro" id="IPR013780">
    <property type="entry name" value="Glyco_hydro_b"/>
</dbReference>
<comment type="similarity">
    <text evidence="2">Belongs to the disproportionating enzyme family.</text>
</comment>
<evidence type="ECO:0000313" key="10">
    <source>
        <dbReference type="EMBL" id="SEB74054.1"/>
    </source>
</evidence>
<comment type="catalytic activity">
    <reaction evidence="1">
        <text>Transfers a segment of a (1-&gt;4)-alpha-D-glucan to a new position in an acceptor, which may be glucose or a (1-&gt;4)-alpha-D-glucan.</text>
        <dbReference type="EC" id="2.4.1.25"/>
    </reaction>
</comment>
<dbReference type="InterPro" id="IPR003385">
    <property type="entry name" value="Glyco_hydro_77"/>
</dbReference>
<dbReference type="Pfam" id="PF02446">
    <property type="entry name" value="Glyco_hydro_77"/>
    <property type="match status" value="2"/>
</dbReference>
<dbReference type="InterPro" id="IPR017853">
    <property type="entry name" value="GH"/>
</dbReference>
<dbReference type="AlphaFoldDB" id="A0AB38A6W5"/>
<name>A0AB38A6W5_9ACTN</name>
<evidence type="ECO:0000256" key="3">
    <source>
        <dbReference type="ARBA" id="ARBA00012560"/>
    </source>
</evidence>
<gene>
    <name evidence="10" type="ORF">SAMN04489746_0981</name>
</gene>
<dbReference type="PANTHER" id="PTHR32438:SF5">
    <property type="entry name" value="4-ALPHA-GLUCANOTRANSFERASE DPE1, CHLOROPLASTIC_AMYLOPLASTIC"/>
    <property type="match status" value="1"/>
</dbReference>
<evidence type="ECO:0000256" key="2">
    <source>
        <dbReference type="ARBA" id="ARBA00005684"/>
    </source>
</evidence>
<keyword evidence="6" id="KW-0808">Transferase</keyword>
<dbReference type="Proteomes" id="UP000183687">
    <property type="component" value="Unassembled WGS sequence"/>
</dbReference>
<keyword evidence="7" id="KW-0119">Carbohydrate metabolism</keyword>